<protein>
    <submittedName>
        <fullName evidence="3">TrgA family protein</fullName>
    </submittedName>
</protein>
<feature type="transmembrane region" description="Helical" evidence="1">
    <location>
        <begin position="39"/>
        <end position="57"/>
    </location>
</feature>
<organism evidence="3 4">
    <name type="scientific">Pseudogemmobacter lacusdianii</name>
    <dbReference type="NCBI Taxonomy" id="3069608"/>
    <lineage>
        <taxon>Bacteria</taxon>
        <taxon>Pseudomonadati</taxon>
        <taxon>Pseudomonadota</taxon>
        <taxon>Alphaproteobacteria</taxon>
        <taxon>Rhodobacterales</taxon>
        <taxon>Paracoccaceae</taxon>
        <taxon>Pseudogemmobacter</taxon>
    </lineage>
</organism>
<reference evidence="3 4" key="1">
    <citation type="submission" date="2023-08" db="EMBL/GenBank/DDBJ databases">
        <title>Characterization of two Paracoccaceae strains isolated from Phycosphere and proposal of Xinfangfangia lacusdiani sp. nov.</title>
        <authorList>
            <person name="Deng Y."/>
            <person name="Zhang Y.Q."/>
        </authorList>
    </citation>
    <scope>NUCLEOTIDE SEQUENCE [LARGE SCALE GENOMIC DNA]</scope>
    <source>
        <strain evidence="3 4">CPCC 101601</strain>
    </source>
</reference>
<feature type="transmembrane region" description="Helical" evidence="1">
    <location>
        <begin position="69"/>
        <end position="89"/>
    </location>
</feature>
<dbReference type="RefSeq" id="WP_306678732.1">
    <property type="nucleotide sequence ID" value="NZ_JAVDBT010000001.1"/>
</dbReference>
<feature type="signal peptide" evidence="2">
    <location>
        <begin position="1"/>
        <end position="20"/>
    </location>
</feature>
<keyword evidence="1" id="KW-1133">Transmembrane helix</keyword>
<name>A0ABU0VTM6_9RHOB</name>
<dbReference type="NCBIfam" id="NF033773">
    <property type="entry name" value="tellur_TrgA"/>
    <property type="match status" value="1"/>
</dbReference>
<evidence type="ECO:0000313" key="4">
    <source>
        <dbReference type="Proteomes" id="UP001239680"/>
    </source>
</evidence>
<dbReference type="EMBL" id="JAVDBT010000001">
    <property type="protein sequence ID" value="MDQ2065064.1"/>
    <property type="molecule type" value="Genomic_DNA"/>
</dbReference>
<comment type="caution">
    <text evidence="3">The sequence shown here is derived from an EMBL/GenBank/DDBJ whole genome shotgun (WGS) entry which is preliminary data.</text>
</comment>
<proteinExistence type="predicted"/>
<keyword evidence="1" id="KW-0812">Transmembrane</keyword>
<evidence type="ECO:0000256" key="1">
    <source>
        <dbReference type="SAM" id="Phobius"/>
    </source>
</evidence>
<feature type="transmembrane region" description="Helical" evidence="1">
    <location>
        <begin position="118"/>
        <end position="137"/>
    </location>
</feature>
<keyword evidence="1" id="KW-0472">Membrane</keyword>
<evidence type="ECO:0000313" key="3">
    <source>
        <dbReference type="EMBL" id="MDQ2065064.1"/>
    </source>
</evidence>
<evidence type="ECO:0000256" key="2">
    <source>
        <dbReference type="SAM" id="SignalP"/>
    </source>
</evidence>
<dbReference type="Proteomes" id="UP001239680">
    <property type="component" value="Unassembled WGS sequence"/>
</dbReference>
<keyword evidence="4" id="KW-1185">Reference proteome</keyword>
<feature type="chain" id="PRO_5047257684" evidence="2">
    <location>
        <begin position="21"/>
        <end position="146"/>
    </location>
</feature>
<accession>A0ABU0VTM6</accession>
<gene>
    <name evidence="3" type="ORF">Q9295_01655</name>
</gene>
<dbReference type="InterPro" id="IPR047784">
    <property type="entry name" value="TrgA"/>
</dbReference>
<keyword evidence="2" id="KW-0732">Signal</keyword>
<sequence>MPTTAKLVAALFFAAIGWFAANAHIPALGEQAYFGRFREITALIGLLVGWYTMGSLVGQSYADAVGSGLRTSVTLVFFALLIFATYLMYGQTQKMIFDGPLEAALGVFENMLDQGRKMLTPGVLGVLIIGGAVGGMLTEWTARRWR</sequence>